<dbReference type="Proteomes" id="UP000266389">
    <property type="component" value="Unassembled WGS sequence"/>
</dbReference>
<dbReference type="SUPFAM" id="SSF55008">
    <property type="entry name" value="HMA, heavy metal-associated domain"/>
    <property type="match status" value="1"/>
</dbReference>
<comment type="caution">
    <text evidence="4">The sequence shown here is derived from an EMBL/GenBank/DDBJ whole genome shotgun (WGS) entry which is preliminary data.</text>
</comment>
<keyword evidence="1" id="KW-0479">Metal-binding</keyword>
<name>A0A395M134_9BACT</name>
<dbReference type="PRINTS" id="PR00946">
    <property type="entry name" value="HGSCAVENGER"/>
</dbReference>
<protein>
    <recommendedName>
        <fullName evidence="3">HMA domain-containing protein</fullName>
    </recommendedName>
</protein>
<dbReference type="InterPro" id="IPR001802">
    <property type="entry name" value="MerP/CopZ"/>
</dbReference>
<dbReference type="FunFam" id="3.30.70.100:FF:000005">
    <property type="entry name" value="Copper-exporting P-type ATPase A"/>
    <property type="match status" value="1"/>
</dbReference>
<dbReference type="Pfam" id="PF00403">
    <property type="entry name" value="HMA"/>
    <property type="match status" value="1"/>
</dbReference>
<dbReference type="PROSITE" id="PS51257">
    <property type="entry name" value="PROKAR_LIPOPROTEIN"/>
    <property type="match status" value="1"/>
</dbReference>
<accession>A0A395M134</accession>
<dbReference type="AlphaFoldDB" id="A0A395M134"/>
<dbReference type="Gene3D" id="3.30.70.100">
    <property type="match status" value="1"/>
</dbReference>
<feature type="signal peptide" evidence="2">
    <location>
        <begin position="1"/>
        <end position="20"/>
    </location>
</feature>
<evidence type="ECO:0000259" key="3">
    <source>
        <dbReference type="PROSITE" id="PS50846"/>
    </source>
</evidence>
<feature type="chain" id="PRO_5017410230" description="HMA domain-containing protein" evidence="2">
    <location>
        <begin position="21"/>
        <end position="104"/>
    </location>
</feature>
<dbReference type="PROSITE" id="PS50846">
    <property type="entry name" value="HMA_2"/>
    <property type="match status" value="1"/>
</dbReference>
<keyword evidence="2" id="KW-0732">Signal</keyword>
<reference evidence="4 5" key="1">
    <citation type="journal article" date="2011" name="ISME J.">
        <title>Community ecology of hot spring cyanobacterial mats: predominant populations and their functional potential.</title>
        <authorList>
            <person name="Klatt C.G."/>
            <person name="Wood J.M."/>
            <person name="Rusch D.B."/>
            <person name="Bateson M.M."/>
            <person name="Hamamura N."/>
            <person name="Heidelberg J.F."/>
            <person name="Grossman A.R."/>
            <person name="Bhaya D."/>
            <person name="Cohan F.M."/>
            <person name="Kuhl M."/>
            <person name="Bryant D.A."/>
            <person name="Ward D.M."/>
        </authorList>
    </citation>
    <scope>NUCLEOTIDE SEQUENCE [LARGE SCALE GENOMIC DNA]</scope>
    <source>
        <strain evidence="4">OS</strain>
    </source>
</reference>
<evidence type="ECO:0000313" key="5">
    <source>
        <dbReference type="Proteomes" id="UP000266389"/>
    </source>
</evidence>
<gene>
    <name evidence="4" type="ORF">D0433_05695</name>
</gene>
<organism evidence="4 5">
    <name type="scientific">Candidatus Thermochlorobacter aerophilus</name>
    <dbReference type="NCBI Taxonomy" id="1868324"/>
    <lineage>
        <taxon>Bacteria</taxon>
        <taxon>Pseudomonadati</taxon>
        <taxon>Chlorobiota</taxon>
        <taxon>Chlorobiia</taxon>
        <taxon>Chlorobiales</taxon>
        <taxon>Candidatus Thermochlorobacteriaceae</taxon>
        <taxon>Candidatus Thermochlorobacter</taxon>
    </lineage>
</organism>
<sequence>MRLIVFPLFFLLLFSSCAQRSQNAVTSTTQKVSFSISGMVCTSCEQSIQTKLVQMEGVKSVEASTAKKCATVEFDASKVSEKELIAAIESLGYKATVQTQSATN</sequence>
<evidence type="ECO:0000256" key="1">
    <source>
        <dbReference type="ARBA" id="ARBA00022723"/>
    </source>
</evidence>
<dbReference type="PANTHER" id="PTHR46594">
    <property type="entry name" value="P-TYPE CATION-TRANSPORTING ATPASE"/>
    <property type="match status" value="1"/>
</dbReference>
<proteinExistence type="predicted"/>
<evidence type="ECO:0000256" key="2">
    <source>
        <dbReference type="SAM" id="SignalP"/>
    </source>
</evidence>
<evidence type="ECO:0000313" key="4">
    <source>
        <dbReference type="EMBL" id="RFM24477.1"/>
    </source>
</evidence>
<feature type="domain" description="HMA" evidence="3">
    <location>
        <begin position="30"/>
        <end position="96"/>
    </location>
</feature>
<dbReference type="GO" id="GO:0046872">
    <property type="term" value="F:metal ion binding"/>
    <property type="evidence" value="ECO:0007669"/>
    <property type="project" value="UniProtKB-KW"/>
</dbReference>
<dbReference type="InterPro" id="IPR036163">
    <property type="entry name" value="HMA_dom_sf"/>
</dbReference>
<dbReference type="InterPro" id="IPR006121">
    <property type="entry name" value="HMA_dom"/>
</dbReference>
<dbReference type="PANTHER" id="PTHR46594:SF4">
    <property type="entry name" value="P-TYPE CATION-TRANSPORTING ATPASE"/>
    <property type="match status" value="1"/>
</dbReference>
<dbReference type="EMBL" id="PHFL01000039">
    <property type="protein sequence ID" value="RFM24477.1"/>
    <property type="molecule type" value="Genomic_DNA"/>
</dbReference>
<dbReference type="CDD" id="cd00371">
    <property type="entry name" value="HMA"/>
    <property type="match status" value="1"/>
</dbReference>